<name>A0A699I3E5_TANCI</name>
<proteinExistence type="predicted"/>
<evidence type="ECO:0000259" key="1">
    <source>
        <dbReference type="Pfam" id="PF07727"/>
    </source>
</evidence>
<dbReference type="PANTHER" id="PTHR11439">
    <property type="entry name" value="GAG-POL-RELATED RETROTRANSPOSON"/>
    <property type="match status" value="1"/>
</dbReference>
<dbReference type="InterPro" id="IPR036397">
    <property type="entry name" value="RNaseH_sf"/>
</dbReference>
<dbReference type="InterPro" id="IPR013103">
    <property type="entry name" value="RVT_2"/>
</dbReference>
<organism evidence="4">
    <name type="scientific">Tanacetum cinerariifolium</name>
    <name type="common">Dalmatian daisy</name>
    <name type="synonym">Chrysanthemum cinerariifolium</name>
    <dbReference type="NCBI Taxonomy" id="118510"/>
    <lineage>
        <taxon>Eukaryota</taxon>
        <taxon>Viridiplantae</taxon>
        <taxon>Streptophyta</taxon>
        <taxon>Embryophyta</taxon>
        <taxon>Tracheophyta</taxon>
        <taxon>Spermatophyta</taxon>
        <taxon>Magnoliopsida</taxon>
        <taxon>eudicotyledons</taxon>
        <taxon>Gunneridae</taxon>
        <taxon>Pentapetalae</taxon>
        <taxon>asterids</taxon>
        <taxon>campanulids</taxon>
        <taxon>Asterales</taxon>
        <taxon>Asteraceae</taxon>
        <taxon>Asteroideae</taxon>
        <taxon>Anthemideae</taxon>
        <taxon>Anthemidinae</taxon>
        <taxon>Tanacetum</taxon>
    </lineage>
</organism>
<accession>A0A699I3E5</accession>
<dbReference type="InterPro" id="IPR012337">
    <property type="entry name" value="RNaseH-like_sf"/>
</dbReference>
<dbReference type="SUPFAM" id="SSF53098">
    <property type="entry name" value="Ribonuclease H-like"/>
    <property type="match status" value="1"/>
</dbReference>
<dbReference type="GO" id="GO:0003676">
    <property type="term" value="F:nucleic acid binding"/>
    <property type="evidence" value="ECO:0007669"/>
    <property type="project" value="InterPro"/>
</dbReference>
<feature type="domain" description="Retrovirus-related Pol polyprotein from transposon TNT 1-94-like beta-barrel" evidence="2">
    <location>
        <begin position="155"/>
        <end position="236"/>
    </location>
</feature>
<comment type="caution">
    <text evidence="4">The sequence shown here is derived from an EMBL/GenBank/DDBJ whole genome shotgun (WGS) entry which is preliminary data.</text>
</comment>
<dbReference type="AlphaFoldDB" id="A0A699I3E5"/>
<dbReference type="CDD" id="cd09272">
    <property type="entry name" value="RNase_HI_RT_Ty1"/>
    <property type="match status" value="1"/>
</dbReference>
<dbReference type="PANTHER" id="PTHR11439:SF521">
    <property type="entry name" value="RNA-DIRECTED DNA POLYMERASE"/>
    <property type="match status" value="1"/>
</dbReference>
<dbReference type="InterPro" id="IPR054722">
    <property type="entry name" value="PolX-like_BBD"/>
</dbReference>
<dbReference type="Pfam" id="PF07727">
    <property type="entry name" value="RVT_2"/>
    <property type="match status" value="1"/>
</dbReference>
<feature type="domain" description="Retroviral polymerase SH3-like" evidence="3">
    <location>
        <begin position="310"/>
        <end position="374"/>
    </location>
</feature>
<dbReference type="Gene3D" id="3.30.420.10">
    <property type="entry name" value="Ribonuclease H-like superfamily/Ribonuclease H"/>
    <property type="match status" value="1"/>
</dbReference>
<sequence length="743" mass="84688">MKEMTTNFGKLDKIEGHDFRRWQKKMHFLLTTLKVFYVLTTPMPELVKDATVEAIRIRAKWKNEDYICRGHILNDDLSLVQLGSHLRIEESLRAQDGDKGKGKEVGGPSVNMIEEARLITSKGIAVVVKRITEMLVVRERGLRTNPKTKVDAIAWWIDSSATTHVCKDRCWFKTFEPVEDGSVLYTGAEHFAHVHGKGSVALEFSFGKIVTLFNVLCVPKLRKKLVSIPVLNKCGYKQDEALDKFRIYKTEVELKQNDLNKTLRKDRGGEYYDPVFFQSVGIIHETTAPYTPQQNGVAERKNRAIKEMGCRAMVRLPDSKRKTLNEKGIDCNFVGYVEHSKAYRFYVIESNDSISINSIIEARDAIFDENRFSSIPRPKDIIPNVQESQMDDHTDALDKRKGYAPVVRITTIRLLLALAAIHNLVIHQMDSKIAFLNGDLDEEVYMKQPEGFCMPDNEHKVSDVILGIKIKRENKRIVITQSRYIEKTLKKFNREDCSPVSTPMDPVEKLKPNTGKPVDQLEYSRVIGCLMYVMTSIRPDIAYVVGRLSRFTSNPSRQHWKEITKVFKYLRGTKDYGLSYVGYPSMLEGYSDASWINHVEDSSSTSGWVFLIRRGSISWASKKQTCITGSTMESEFVALVAAGKEAEWLRNLIHEIPIWPKPIAPISIRCDSAPTMARAYSQIYNGKSRHLGVKHSMVRELIRNDVISVEFVRTQHNLADHLTNGLARDLVYKSVIGMGLKSI</sequence>
<evidence type="ECO:0000259" key="3">
    <source>
        <dbReference type="Pfam" id="PF25597"/>
    </source>
</evidence>
<feature type="domain" description="Reverse transcriptase Ty1/copia-type" evidence="1">
    <location>
        <begin position="400"/>
        <end position="461"/>
    </location>
</feature>
<evidence type="ECO:0000313" key="4">
    <source>
        <dbReference type="EMBL" id="GEZ02628.1"/>
    </source>
</evidence>
<protein>
    <submittedName>
        <fullName evidence="4">Zinc finger, CCHC-type</fullName>
    </submittedName>
</protein>
<evidence type="ECO:0000259" key="2">
    <source>
        <dbReference type="Pfam" id="PF22936"/>
    </source>
</evidence>
<dbReference type="Pfam" id="PF22936">
    <property type="entry name" value="Pol_BBD"/>
    <property type="match status" value="1"/>
</dbReference>
<gene>
    <name evidence="4" type="ORF">Tci_474601</name>
</gene>
<dbReference type="InterPro" id="IPR057670">
    <property type="entry name" value="SH3_retrovirus"/>
</dbReference>
<dbReference type="Pfam" id="PF25597">
    <property type="entry name" value="SH3_retrovirus"/>
    <property type="match status" value="1"/>
</dbReference>
<reference evidence="4" key="1">
    <citation type="journal article" date="2019" name="Sci. Rep.">
        <title>Draft genome of Tanacetum cinerariifolium, the natural source of mosquito coil.</title>
        <authorList>
            <person name="Yamashiro T."/>
            <person name="Shiraishi A."/>
            <person name="Satake H."/>
            <person name="Nakayama K."/>
        </authorList>
    </citation>
    <scope>NUCLEOTIDE SEQUENCE</scope>
</reference>
<dbReference type="EMBL" id="BKCJ010233273">
    <property type="protein sequence ID" value="GEZ02628.1"/>
    <property type="molecule type" value="Genomic_DNA"/>
</dbReference>